<name>A0A7X0MSC5_9HYPH</name>
<gene>
    <name evidence="2" type="ORF">F4695_002578</name>
</gene>
<dbReference type="AlphaFoldDB" id="A0A7X0MSC5"/>
<comment type="caution">
    <text evidence="2">The sequence shown here is derived from an EMBL/GenBank/DDBJ whole genome shotgun (WGS) entry which is preliminary data.</text>
</comment>
<feature type="domain" description="PIN" evidence="1">
    <location>
        <begin position="1"/>
        <end position="127"/>
    </location>
</feature>
<reference evidence="2 3" key="1">
    <citation type="submission" date="2020-08" db="EMBL/GenBank/DDBJ databases">
        <title>The Agave Microbiome: Exploring the role of microbial communities in plant adaptations to desert environments.</title>
        <authorList>
            <person name="Partida-Martinez L.P."/>
        </authorList>
    </citation>
    <scope>NUCLEOTIDE SEQUENCE [LARGE SCALE GENOMIC DNA]</scope>
    <source>
        <strain evidence="2 3">AS3.12</strain>
    </source>
</reference>
<dbReference type="GO" id="GO:0016787">
    <property type="term" value="F:hydrolase activity"/>
    <property type="evidence" value="ECO:0007669"/>
    <property type="project" value="UniProtKB-KW"/>
</dbReference>
<sequence length="129" mass="13965">MFIDSSVVVEILIDGDRANELLGRMAESRSICTGPTVIYESATVLATRLGRQPEETKLLVQRFVERFEISVLPASYEVASAAIDAFARYGKGRHPAKLNFGDCFSYAGAGQSGLPLLYVGGDFARTDLA</sequence>
<evidence type="ECO:0000313" key="2">
    <source>
        <dbReference type="EMBL" id="MBB6509221.1"/>
    </source>
</evidence>
<dbReference type="RefSeq" id="WP_184654872.1">
    <property type="nucleotide sequence ID" value="NZ_JACHBU010000004.1"/>
</dbReference>
<dbReference type="Pfam" id="PF01850">
    <property type="entry name" value="PIN"/>
    <property type="match status" value="1"/>
</dbReference>
<accession>A0A7X0MSC5</accession>
<dbReference type="CDD" id="cd09871">
    <property type="entry name" value="PIN_MtVapC28-VapC30-like"/>
    <property type="match status" value="1"/>
</dbReference>
<dbReference type="Gene3D" id="3.40.50.1010">
    <property type="entry name" value="5'-nuclease"/>
    <property type="match status" value="1"/>
</dbReference>
<evidence type="ECO:0000259" key="1">
    <source>
        <dbReference type="Pfam" id="PF01850"/>
    </source>
</evidence>
<dbReference type="Proteomes" id="UP000585437">
    <property type="component" value="Unassembled WGS sequence"/>
</dbReference>
<dbReference type="SUPFAM" id="SSF88723">
    <property type="entry name" value="PIN domain-like"/>
    <property type="match status" value="1"/>
</dbReference>
<evidence type="ECO:0000313" key="3">
    <source>
        <dbReference type="Proteomes" id="UP000585437"/>
    </source>
</evidence>
<dbReference type="InterPro" id="IPR029060">
    <property type="entry name" value="PIN-like_dom_sf"/>
</dbReference>
<organism evidence="2 3">
    <name type="scientific">Rhizobium soli</name>
    <dbReference type="NCBI Taxonomy" id="424798"/>
    <lineage>
        <taxon>Bacteria</taxon>
        <taxon>Pseudomonadati</taxon>
        <taxon>Pseudomonadota</taxon>
        <taxon>Alphaproteobacteria</taxon>
        <taxon>Hyphomicrobiales</taxon>
        <taxon>Rhizobiaceae</taxon>
        <taxon>Rhizobium/Agrobacterium group</taxon>
        <taxon>Rhizobium</taxon>
    </lineage>
</organism>
<keyword evidence="3" id="KW-1185">Reference proteome</keyword>
<dbReference type="EC" id="3.1.-.-" evidence="2"/>
<keyword evidence="2" id="KW-0378">Hydrolase</keyword>
<proteinExistence type="predicted"/>
<protein>
    <submittedName>
        <fullName evidence="2">Ribonuclease VapC</fullName>
        <ecNumber evidence="2">3.1.-.-</ecNumber>
    </submittedName>
</protein>
<dbReference type="InterPro" id="IPR002716">
    <property type="entry name" value="PIN_dom"/>
</dbReference>
<dbReference type="EMBL" id="JACHBU010000004">
    <property type="protein sequence ID" value="MBB6509221.1"/>
    <property type="molecule type" value="Genomic_DNA"/>
</dbReference>